<dbReference type="RefSeq" id="WP_163573863.1">
    <property type="nucleotide sequence ID" value="NZ_BAAANY010000012.1"/>
</dbReference>
<accession>A0ABN2H9Z8</accession>
<gene>
    <name evidence="3" type="ORF">GCM10009765_37140</name>
</gene>
<dbReference type="EMBL" id="BAAANY010000012">
    <property type="protein sequence ID" value="GAA1684318.1"/>
    <property type="molecule type" value="Genomic_DNA"/>
</dbReference>
<name>A0ABN2H9Z8_9ACTN</name>
<keyword evidence="4" id="KW-1185">Reference proteome</keyword>
<evidence type="ECO:0008006" key="5">
    <source>
        <dbReference type="Google" id="ProtNLM"/>
    </source>
</evidence>
<evidence type="ECO:0000313" key="3">
    <source>
        <dbReference type="EMBL" id="GAA1684318.1"/>
    </source>
</evidence>
<evidence type="ECO:0000259" key="1">
    <source>
        <dbReference type="Pfam" id="PF18082"/>
    </source>
</evidence>
<reference evidence="3 4" key="1">
    <citation type="journal article" date="2019" name="Int. J. Syst. Evol. Microbiol.">
        <title>The Global Catalogue of Microorganisms (GCM) 10K type strain sequencing project: providing services to taxonomists for standard genome sequencing and annotation.</title>
        <authorList>
            <consortium name="The Broad Institute Genomics Platform"/>
            <consortium name="The Broad Institute Genome Sequencing Center for Infectious Disease"/>
            <person name="Wu L."/>
            <person name="Ma J."/>
        </authorList>
    </citation>
    <scope>NUCLEOTIDE SEQUENCE [LARGE SCALE GENOMIC DNA]</scope>
    <source>
        <strain evidence="3 4">JCM 14718</strain>
    </source>
</reference>
<evidence type="ECO:0000259" key="2">
    <source>
        <dbReference type="Pfam" id="PF18164"/>
    </source>
</evidence>
<feature type="domain" description="N-acyltransferase N-terminal" evidence="1">
    <location>
        <begin position="37"/>
        <end position="163"/>
    </location>
</feature>
<proteinExistence type="predicted"/>
<dbReference type="Pfam" id="PF18082">
    <property type="entry name" value="NAT_N"/>
    <property type="match status" value="1"/>
</dbReference>
<dbReference type="InterPro" id="IPR041644">
    <property type="entry name" value="GNAT_C"/>
</dbReference>
<dbReference type="InterPro" id="IPR041273">
    <property type="entry name" value="NAT_N"/>
</dbReference>
<organism evidence="3 4">
    <name type="scientific">Fodinicola feengrottensis</name>
    <dbReference type="NCBI Taxonomy" id="435914"/>
    <lineage>
        <taxon>Bacteria</taxon>
        <taxon>Bacillati</taxon>
        <taxon>Actinomycetota</taxon>
        <taxon>Actinomycetes</taxon>
        <taxon>Mycobacteriales</taxon>
        <taxon>Fodinicola</taxon>
    </lineage>
</organism>
<dbReference type="Pfam" id="PF18164">
    <property type="entry name" value="GNAT_C"/>
    <property type="match status" value="1"/>
</dbReference>
<sequence length="317" mass="35421">MPDPRASLGFAPPANEWLDSIQNLAATEVVLPDDHTADQQLRDLGVLEADRADILAARPAQPELRWLLDRCHTQLVADIDQSPGMLPWPELPTSYGPVGRFFYVWVFLTALPAIRDWHAQHGITDAESREILQDVGRQIAVHRRLFDGVSGLHTQAWLTLHFRAQIFSFGRLQFERQHSRVTVPDVLALGDPVLSVHIPETGPLLPAACDASFAAAAKFYREHFPAEKYELAVCRSWLMDTQLADYLPAESNIMAFQNRFTSSGEQSPGDAAVLEFVFRYAGTNLDSLPQDTGLQRAVVAHLRSGKRWLAATSYCRL</sequence>
<protein>
    <recommendedName>
        <fullName evidence="5">Acyltransferase</fullName>
    </recommendedName>
</protein>
<comment type="caution">
    <text evidence="3">The sequence shown here is derived from an EMBL/GenBank/DDBJ whole genome shotgun (WGS) entry which is preliminary data.</text>
</comment>
<dbReference type="Proteomes" id="UP001500618">
    <property type="component" value="Unassembled WGS sequence"/>
</dbReference>
<dbReference type="Gene3D" id="3.40.630.120">
    <property type="match status" value="1"/>
</dbReference>
<feature type="domain" description="GNAT-like C-terminal" evidence="2">
    <location>
        <begin position="166"/>
        <end position="310"/>
    </location>
</feature>
<evidence type="ECO:0000313" key="4">
    <source>
        <dbReference type="Proteomes" id="UP001500618"/>
    </source>
</evidence>